<dbReference type="Gene3D" id="2.130.10.10">
    <property type="entry name" value="YVTN repeat-like/Quinoprotein amine dehydrogenase"/>
    <property type="match status" value="3"/>
</dbReference>
<dbReference type="InterPro" id="IPR006456">
    <property type="entry name" value="ZF_HD_homeobox_Cys/His_dimer"/>
</dbReference>
<dbReference type="EMBL" id="SZYD01000005">
    <property type="protein sequence ID" value="KAD6119264.1"/>
    <property type="molecule type" value="Genomic_DNA"/>
</dbReference>
<dbReference type="InterPro" id="IPR001680">
    <property type="entry name" value="WD40_rpt"/>
</dbReference>
<dbReference type="PROSITE" id="PS51523">
    <property type="entry name" value="ZF_HD_DIMER"/>
    <property type="match status" value="1"/>
</dbReference>
<gene>
    <name evidence="5" type="ORF">E3N88_10535</name>
</gene>
<dbReference type="PANTHER" id="PTHR19854">
    <property type="entry name" value="TRANSDUCIN BETA-LIKE 3"/>
    <property type="match status" value="1"/>
</dbReference>
<feature type="domain" description="ZF-HD dimerization-type" evidence="4">
    <location>
        <begin position="377"/>
        <end position="426"/>
    </location>
</feature>
<dbReference type="PROSITE" id="PS00678">
    <property type="entry name" value="WD_REPEATS_1"/>
    <property type="match status" value="2"/>
</dbReference>
<dbReference type="Proteomes" id="UP000326396">
    <property type="component" value="Linkage Group LG13"/>
</dbReference>
<dbReference type="Pfam" id="PF00400">
    <property type="entry name" value="WD40"/>
    <property type="match status" value="2"/>
</dbReference>
<evidence type="ECO:0000313" key="5">
    <source>
        <dbReference type="EMBL" id="KAD6119264.1"/>
    </source>
</evidence>
<comment type="caution">
    <text evidence="5">The sequence shown here is derived from an EMBL/GenBank/DDBJ whole genome shotgun (WGS) entry which is preliminary data.</text>
</comment>
<evidence type="ECO:0000313" key="6">
    <source>
        <dbReference type="Proteomes" id="UP000326396"/>
    </source>
</evidence>
<evidence type="ECO:0000256" key="2">
    <source>
        <dbReference type="ARBA" id="ARBA00022737"/>
    </source>
</evidence>
<feature type="repeat" description="WD" evidence="3">
    <location>
        <begin position="309"/>
        <end position="342"/>
    </location>
</feature>
<dbReference type="InterPro" id="IPR020472">
    <property type="entry name" value="WD40_PAC1"/>
</dbReference>
<dbReference type="Pfam" id="PF04770">
    <property type="entry name" value="ZF-HD_dimer"/>
    <property type="match status" value="1"/>
</dbReference>
<feature type="repeat" description="WD" evidence="3">
    <location>
        <begin position="13"/>
        <end position="54"/>
    </location>
</feature>
<sequence>MSKRPPPDPVAVLRGHRASVMDVCFHPSQNLLFSGSSDGELRIWDIVQHRTVSSAWVHSAAHGIISVSTSPLIGNNKVISQGKDGTVRCWDIEHGELSRTPSVSIDANYYHFCKLSLVKRSSDNTKKDDDCQEVRPYVAMAGAEGSDVEIWDLNAAERIARLPHTSGASTNDFIKGKGMCMAVQAFLPSESQGFLHVLAGYEDGTMGWWDLRNPGVPLTSVRFHSEPVLSLSMDGMFNGGISGGADDKIVMFTLDHSLGSCVVKKEISLERPGIAGTSIRADGKIFGTAGWDHRIRIFNYKRGNPLAILKYHHATVNAISFASDCKQMASASEDTTVALWELYPPLYIGAMKKRQLVIKTNNTNATLTASITRSVHYGPCLKNHAASIGRYALDGCREFMANGDEGTRGALTCAACGCHRNFHRRDVDEVACECSSTSGN</sequence>
<feature type="repeat" description="WD" evidence="3">
    <location>
        <begin position="57"/>
        <end position="100"/>
    </location>
</feature>
<protein>
    <recommendedName>
        <fullName evidence="4">ZF-HD dimerization-type domain-containing protein</fullName>
    </recommendedName>
</protein>
<dbReference type="PROSITE" id="PS50082">
    <property type="entry name" value="WD_REPEATS_2"/>
    <property type="match status" value="3"/>
</dbReference>
<proteinExistence type="predicted"/>
<reference evidence="5 6" key="1">
    <citation type="submission" date="2019-05" db="EMBL/GenBank/DDBJ databases">
        <title>Mikania micrantha, genome provides insights into the molecular mechanism of rapid growth.</title>
        <authorList>
            <person name="Liu B."/>
        </authorList>
    </citation>
    <scope>NUCLEOTIDE SEQUENCE [LARGE SCALE GENOMIC DNA]</scope>
    <source>
        <strain evidence="5">NLD-2019</strain>
        <tissue evidence="5">Leaf</tissue>
    </source>
</reference>
<dbReference type="SMART" id="SM00320">
    <property type="entry name" value="WD40"/>
    <property type="match status" value="5"/>
</dbReference>
<dbReference type="SUPFAM" id="SSF50978">
    <property type="entry name" value="WD40 repeat-like"/>
    <property type="match status" value="1"/>
</dbReference>
<organism evidence="5 6">
    <name type="scientific">Mikania micrantha</name>
    <name type="common">bitter vine</name>
    <dbReference type="NCBI Taxonomy" id="192012"/>
    <lineage>
        <taxon>Eukaryota</taxon>
        <taxon>Viridiplantae</taxon>
        <taxon>Streptophyta</taxon>
        <taxon>Embryophyta</taxon>
        <taxon>Tracheophyta</taxon>
        <taxon>Spermatophyta</taxon>
        <taxon>Magnoliopsida</taxon>
        <taxon>eudicotyledons</taxon>
        <taxon>Gunneridae</taxon>
        <taxon>Pentapetalae</taxon>
        <taxon>asterids</taxon>
        <taxon>campanulids</taxon>
        <taxon>Asterales</taxon>
        <taxon>Asteraceae</taxon>
        <taxon>Asteroideae</taxon>
        <taxon>Heliantheae alliance</taxon>
        <taxon>Eupatorieae</taxon>
        <taxon>Mikania</taxon>
    </lineage>
</organism>
<dbReference type="PRINTS" id="PR00320">
    <property type="entry name" value="GPROTEINBRPT"/>
</dbReference>
<keyword evidence="6" id="KW-1185">Reference proteome</keyword>
<accession>A0A5N6PCW2</accession>
<dbReference type="InterPro" id="IPR015943">
    <property type="entry name" value="WD40/YVTN_repeat-like_dom_sf"/>
</dbReference>
<dbReference type="OrthoDB" id="7668193at2759"/>
<dbReference type="InterPro" id="IPR019775">
    <property type="entry name" value="WD40_repeat_CS"/>
</dbReference>
<evidence type="ECO:0000256" key="1">
    <source>
        <dbReference type="ARBA" id="ARBA00022574"/>
    </source>
</evidence>
<keyword evidence="2" id="KW-0677">Repeat</keyword>
<evidence type="ECO:0000259" key="4">
    <source>
        <dbReference type="PROSITE" id="PS51523"/>
    </source>
</evidence>
<dbReference type="NCBIfam" id="TIGR01566">
    <property type="entry name" value="ZF_HD_prot_N"/>
    <property type="match status" value="1"/>
</dbReference>
<dbReference type="PANTHER" id="PTHR19854:SF1">
    <property type="entry name" value="GUANINE NUCLEOTIDE-BINDING PROTEIN SUBUNIT BETA-LIKE PROTEIN 1"/>
    <property type="match status" value="1"/>
</dbReference>
<evidence type="ECO:0000256" key="3">
    <source>
        <dbReference type="PROSITE-ProRule" id="PRU00221"/>
    </source>
</evidence>
<name>A0A5N6PCW2_9ASTR</name>
<keyword evidence="1 3" id="KW-0853">WD repeat</keyword>
<dbReference type="InterPro" id="IPR036322">
    <property type="entry name" value="WD40_repeat_dom_sf"/>
</dbReference>
<dbReference type="AlphaFoldDB" id="A0A5N6PCW2"/>
<dbReference type="PROSITE" id="PS50294">
    <property type="entry name" value="WD_REPEATS_REGION"/>
    <property type="match status" value="2"/>
</dbReference>